<evidence type="ECO:0000256" key="4">
    <source>
        <dbReference type="ARBA" id="ARBA00022705"/>
    </source>
</evidence>
<comment type="catalytic activity">
    <reaction evidence="10 11">
        <text>DNA(n) + a 2'-deoxyribonucleoside 5'-triphosphate = DNA(n+1) + diphosphate</text>
        <dbReference type="Rhea" id="RHEA:22508"/>
        <dbReference type="Rhea" id="RHEA-COMP:17339"/>
        <dbReference type="Rhea" id="RHEA-COMP:17340"/>
        <dbReference type="ChEBI" id="CHEBI:33019"/>
        <dbReference type="ChEBI" id="CHEBI:61560"/>
        <dbReference type="ChEBI" id="CHEBI:173112"/>
        <dbReference type="EC" id="2.7.7.7"/>
    </reaction>
</comment>
<dbReference type="AlphaFoldDB" id="A0A1G2BHY4"/>
<name>A0A1G2BHY4_9BACT</name>
<evidence type="ECO:0000256" key="5">
    <source>
        <dbReference type="ARBA" id="ARBA00022723"/>
    </source>
</evidence>
<proteinExistence type="inferred from homology"/>
<keyword evidence="6 11" id="KW-0547">Nucleotide-binding</keyword>
<dbReference type="InterPro" id="IPR022754">
    <property type="entry name" value="DNA_pol_III_gamma-3"/>
</dbReference>
<sequence length="528" mass="59060">MPKSLYQKYRPQKFSDVIGQNHVAQTLSNEIKNKTFNHAYLFSGPRGIGKTTSARLLARAINCEQPQQGEPCNACRNCKIIIDNQALDLIEIDAASHTGVDHVRENIIENARVTPSVLPWKVFIIDEVHMLSTSAFNALLKTLEEPPKNTMFIMATTEIAKVPPTIASRCERFTFHKVSTTELVQRLQTLADQEKIKVDKEVLILVAQRSEGCVRDAESLLGQLLTLDDKHISLALVDIILPRINLQEVIGLWQEILHNQTQPALLRINRLNDEGVVLTDFTNNIIEFLRGLLLSSIQGALVSLDSFNLDKTASKELATELKDISPLVISHMIDVFLSALGELKNSVIPQLPLELAIVKLTVAQEKNGAEEKRATLKNPQSPKAPTTPAVQKIHSKKAETRVPAPAVSLTLVQIKNKWSEFLEKMKQENHALHLTFQVSRIVEVKENTLILGCQYQFYQDRLSDARNQTSISKVFLEVFSCPIILKIIIDKKYAPQITAAQENIIEPSPEETANVWDLAQTAFGASQK</sequence>
<dbReference type="NCBIfam" id="TIGR02397">
    <property type="entry name" value="dnaX_nterm"/>
    <property type="match status" value="1"/>
</dbReference>
<dbReference type="NCBIfam" id="NF004046">
    <property type="entry name" value="PRK05563.1"/>
    <property type="match status" value="1"/>
</dbReference>
<dbReference type="InterPro" id="IPR050238">
    <property type="entry name" value="DNA_Rep/Repair_Clamp_Loader"/>
</dbReference>
<feature type="domain" description="AAA+ ATPase" evidence="13">
    <location>
        <begin position="36"/>
        <end position="183"/>
    </location>
</feature>
<dbReference type="InterPro" id="IPR027417">
    <property type="entry name" value="P-loop_NTPase"/>
</dbReference>
<dbReference type="EMBL" id="MHKI01000004">
    <property type="protein sequence ID" value="OGY88129.1"/>
    <property type="molecule type" value="Genomic_DNA"/>
</dbReference>
<evidence type="ECO:0000256" key="6">
    <source>
        <dbReference type="ARBA" id="ARBA00022741"/>
    </source>
</evidence>
<feature type="region of interest" description="Disordered" evidence="12">
    <location>
        <begin position="369"/>
        <end position="389"/>
    </location>
</feature>
<dbReference type="GO" id="GO:0003887">
    <property type="term" value="F:DNA-directed DNA polymerase activity"/>
    <property type="evidence" value="ECO:0007669"/>
    <property type="project" value="UniProtKB-KW"/>
</dbReference>
<evidence type="ECO:0000256" key="10">
    <source>
        <dbReference type="ARBA" id="ARBA00049244"/>
    </source>
</evidence>
<dbReference type="InterPro" id="IPR001270">
    <property type="entry name" value="ClpA/B"/>
</dbReference>
<evidence type="ECO:0000256" key="9">
    <source>
        <dbReference type="ARBA" id="ARBA00022932"/>
    </source>
</evidence>
<dbReference type="InterPro" id="IPR008921">
    <property type="entry name" value="DNA_pol3_clamp-load_cplx_C"/>
</dbReference>
<keyword evidence="2 11" id="KW-0808">Transferase</keyword>
<evidence type="ECO:0000256" key="2">
    <source>
        <dbReference type="ARBA" id="ARBA00022679"/>
    </source>
</evidence>
<dbReference type="GO" id="GO:0006261">
    <property type="term" value="P:DNA-templated DNA replication"/>
    <property type="evidence" value="ECO:0007669"/>
    <property type="project" value="TreeGrafter"/>
</dbReference>
<keyword evidence="5" id="KW-0479">Metal-binding</keyword>
<evidence type="ECO:0000256" key="11">
    <source>
        <dbReference type="RuleBase" id="RU364063"/>
    </source>
</evidence>
<dbReference type="Proteomes" id="UP000176420">
    <property type="component" value="Unassembled WGS sequence"/>
</dbReference>
<evidence type="ECO:0000313" key="14">
    <source>
        <dbReference type="EMBL" id="OGY88129.1"/>
    </source>
</evidence>
<evidence type="ECO:0000256" key="8">
    <source>
        <dbReference type="ARBA" id="ARBA00022840"/>
    </source>
</evidence>
<comment type="caution">
    <text evidence="14">The sequence shown here is derived from an EMBL/GenBank/DDBJ whole genome shotgun (WGS) entry which is preliminary data.</text>
</comment>
<dbReference type="PRINTS" id="PR00300">
    <property type="entry name" value="CLPPROTEASEA"/>
</dbReference>
<dbReference type="GO" id="GO:0003677">
    <property type="term" value="F:DNA binding"/>
    <property type="evidence" value="ECO:0007669"/>
    <property type="project" value="InterPro"/>
</dbReference>
<reference evidence="14 15" key="1">
    <citation type="journal article" date="2016" name="Nat. Commun.">
        <title>Thousands of microbial genomes shed light on interconnected biogeochemical processes in an aquifer system.</title>
        <authorList>
            <person name="Anantharaman K."/>
            <person name="Brown C.T."/>
            <person name="Hug L.A."/>
            <person name="Sharon I."/>
            <person name="Castelle C.J."/>
            <person name="Probst A.J."/>
            <person name="Thomas B.C."/>
            <person name="Singh A."/>
            <person name="Wilkins M.J."/>
            <person name="Karaoz U."/>
            <person name="Brodie E.L."/>
            <person name="Williams K.H."/>
            <person name="Hubbard S.S."/>
            <person name="Banfield J.F."/>
        </authorList>
    </citation>
    <scope>NUCLEOTIDE SEQUENCE [LARGE SCALE GENOMIC DNA]</scope>
</reference>
<comment type="subunit">
    <text evidence="11">DNA polymerase III contains a core (composed of alpha, epsilon and theta chains) that associates with a tau subunit. This core dimerizes to form the POLIII' complex. PolIII' associates with the gamma complex (composed of gamma, delta, delta', psi and chi chains) and with the beta chain to form the complete DNA polymerase III complex.</text>
</comment>
<dbReference type="InterPro" id="IPR003593">
    <property type="entry name" value="AAA+_ATPase"/>
</dbReference>
<dbReference type="FunFam" id="3.40.50.300:FF:000014">
    <property type="entry name" value="DNA polymerase III subunit gamma/tau"/>
    <property type="match status" value="1"/>
</dbReference>
<dbReference type="SMART" id="SM00382">
    <property type="entry name" value="AAA"/>
    <property type="match status" value="1"/>
</dbReference>
<dbReference type="SUPFAM" id="SSF52540">
    <property type="entry name" value="P-loop containing nucleoside triphosphate hydrolases"/>
    <property type="match status" value="1"/>
</dbReference>
<dbReference type="GO" id="GO:0046872">
    <property type="term" value="F:metal ion binding"/>
    <property type="evidence" value="ECO:0007669"/>
    <property type="project" value="UniProtKB-KW"/>
</dbReference>
<protein>
    <recommendedName>
        <fullName evidence="11">DNA polymerase III subunit gamma/tau</fullName>
        <ecNumber evidence="11">2.7.7.7</ecNumber>
    </recommendedName>
</protein>
<dbReference type="GO" id="GO:0009360">
    <property type="term" value="C:DNA polymerase III complex"/>
    <property type="evidence" value="ECO:0007669"/>
    <property type="project" value="InterPro"/>
</dbReference>
<dbReference type="InterPro" id="IPR045085">
    <property type="entry name" value="HLD_clamp_pol_III_gamma_tau"/>
</dbReference>
<evidence type="ECO:0000259" key="13">
    <source>
        <dbReference type="SMART" id="SM00382"/>
    </source>
</evidence>
<evidence type="ECO:0000313" key="15">
    <source>
        <dbReference type="Proteomes" id="UP000176420"/>
    </source>
</evidence>
<evidence type="ECO:0000256" key="12">
    <source>
        <dbReference type="SAM" id="MobiDB-lite"/>
    </source>
</evidence>
<dbReference type="Gene3D" id="3.40.50.300">
    <property type="entry name" value="P-loop containing nucleotide triphosphate hydrolases"/>
    <property type="match status" value="1"/>
</dbReference>
<keyword evidence="7" id="KW-0862">Zinc</keyword>
<dbReference type="InterPro" id="IPR012763">
    <property type="entry name" value="DNA_pol_III_sug/sutau_N"/>
</dbReference>
<dbReference type="Pfam" id="PF13177">
    <property type="entry name" value="DNA_pol3_delta2"/>
    <property type="match status" value="1"/>
</dbReference>
<dbReference type="Gene3D" id="1.20.272.10">
    <property type="match status" value="1"/>
</dbReference>
<keyword evidence="8 11" id="KW-0067">ATP-binding</keyword>
<evidence type="ECO:0000256" key="1">
    <source>
        <dbReference type="ARBA" id="ARBA00006360"/>
    </source>
</evidence>
<dbReference type="CDD" id="cd00009">
    <property type="entry name" value="AAA"/>
    <property type="match status" value="1"/>
</dbReference>
<organism evidence="14 15">
    <name type="scientific">Candidatus Kerfeldbacteria bacterium RIFOXYB2_FULL_38_14</name>
    <dbReference type="NCBI Taxonomy" id="1798547"/>
    <lineage>
        <taxon>Bacteria</taxon>
        <taxon>Candidatus Kerfeldiibacteriota</taxon>
    </lineage>
</organism>
<dbReference type="EC" id="2.7.7.7" evidence="11"/>
<dbReference type="SUPFAM" id="SSF48019">
    <property type="entry name" value="post-AAA+ oligomerization domain-like"/>
    <property type="match status" value="1"/>
</dbReference>
<gene>
    <name evidence="11" type="primary">dnaX</name>
    <name evidence="14" type="ORF">A2319_01730</name>
</gene>
<comment type="function">
    <text evidence="11">DNA polymerase III is a complex, multichain enzyme responsible for most of the replicative synthesis in bacteria. This DNA polymerase also exhibits 3' to 5' exonuclease activity.</text>
</comment>
<dbReference type="PANTHER" id="PTHR11669">
    <property type="entry name" value="REPLICATION FACTOR C / DNA POLYMERASE III GAMMA-TAU SUBUNIT"/>
    <property type="match status" value="1"/>
</dbReference>
<dbReference type="Pfam" id="PF12169">
    <property type="entry name" value="DNA_pol3_gamma3"/>
    <property type="match status" value="1"/>
</dbReference>
<evidence type="ECO:0000256" key="3">
    <source>
        <dbReference type="ARBA" id="ARBA00022695"/>
    </source>
</evidence>
<keyword evidence="3 11" id="KW-0548">Nucleotidyltransferase</keyword>
<dbReference type="Gene3D" id="1.10.8.60">
    <property type="match status" value="1"/>
</dbReference>
<comment type="similarity">
    <text evidence="1 11">Belongs to the DnaX/STICHEL family.</text>
</comment>
<accession>A0A1G2BHY4</accession>
<dbReference type="CDD" id="cd18137">
    <property type="entry name" value="HLD_clamp_pol_III_gamma_tau"/>
    <property type="match status" value="1"/>
</dbReference>
<dbReference type="GO" id="GO:0005524">
    <property type="term" value="F:ATP binding"/>
    <property type="evidence" value="ECO:0007669"/>
    <property type="project" value="UniProtKB-KW"/>
</dbReference>
<keyword evidence="4 11" id="KW-0235">DNA replication</keyword>
<keyword evidence="9 11" id="KW-0239">DNA-directed DNA polymerase</keyword>
<dbReference type="PANTHER" id="PTHR11669:SF0">
    <property type="entry name" value="PROTEIN STICHEL-LIKE 2"/>
    <property type="match status" value="1"/>
</dbReference>
<evidence type="ECO:0000256" key="7">
    <source>
        <dbReference type="ARBA" id="ARBA00022833"/>
    </source>
</evidence>